<evidence type="ECO:0000313" key="7">
    <source>
        <dbReference type="Proteomes" id="UP001596297"/>
    </source>
</evidence>
<keyword evidence="1" id="KW-0805">Transcription regulation</keyword>
<sequence length="140" mass="15138">MSTTSEFCPIYRATCLLQEKWVLHIVRALLEGEKGFNELARAVGGCNSATLTQRLERLEALGIVSKRLEGGSTRLGRSVYALTASGQELQAVIQAISGWALNHLPVQATETGTGCQETDGAAEEEAWIDSSERRSSEAAR</sequence>
<dbReference type="InterPro" id="IPR002577">
    <property type="entry name" value="HTH_HxlR"/>
</dbReference>
<comment type="caution">
    <text evidence="6">The sequence shown here is derived from an EMBL/GenBank/DDBJ whole genome shotgun (WGS) entry which is preliminary data.</text>
</comment>
<dbReference type="PANTHER" id="PTHR33204">
    <property type="entry name" value="TRANSCRIPTIONAL REGULATOR, MARR FAMILY"/>
    <property type="match status" value="1"/>
</dbReference>
<dbReference type="InterPro" id="IPR011991">
    <property type="entry name" value="ArsR-like_HTH"/>
</dbReference>
<evidence type="ECO:0000256" key="4">
    <source>
        <dbReference type="SAM" id="MobiDB-lite"/>
    </source>
</evidence>
<feature type="region of interest" description="Disordered" evidence="4">
    <location>
        <begin position="110"/>
        <end position="140"/>
    </location>
</feature>
<dbReference type="CDD" id="cd00090">
    <property type="entry name" value="HTH_ARSR"/>
    <property type="match status" value="1"/>
</dbReference>
<dbReference type="SUPFAM" id="SSF46785">
    <property type="entry name" value="Winged helix' DNA-binding domain"/>
    <property type="match status" value="1"/>
</dbReference>
<evidence type="ECO:0000259" key="5">
    <source>
        <dbReference type="PROSITE" id="PS51118"/>
    </source>
</evidence>
<evidence type="ECO:0000256" key="3">
    <source>
        <dbReference type="ARBA" id="ARBA00023163"/>
    </source>
</evidence>
<keyword evidence="7" id="KW-1185">Reference proteome</keyword>
<name>A0ABW1YDC5_9DEIO</name>
<feature type="domain" description="HTH hxlR-type" evidence="5">
    <location>
        <begin position="8"/>
        <end position="108"/>
    </location>
</feature>
<feature type="compositionally biased region" description="Basic and acidic residues" evidence="4">
    <location>
        <begin position="130"/>
        <end position="140"/>
    </location>
</feature>
<dbReference type="PANTHER" id="PTHR33204:SF37">
    <property type="entry name" value="HTH-TYPE TRANSCRIPTIONAL REGULATOR YODB"/>
    <property type="match status" value="1"/>
</dbReference>
<dbReference type="Proteomes" id="UP001596297">
    <property type="component" value="Unassembled WGS sequence"/>
</dbReference>
<dbReference type="Gene3D" id="1.10.10.10">
    <property type="entry name" value="Winged helix-like DNA-binding domain superfamily/Winged helix DNA-binding domain"/>
    <property type="match status" value="1"/>
</dbReference>
<proteinExistence type="predicted"/>
<protein>
    <submittedName>
        <fullName evidence="6">Winged helix-turn-helix transcriptional regulator</fullName>
    </submittedName>
</protein>
<dbReference type="InterPro" id="IPR036388">
    <property type="entry name" value="WH-like_DNA-bd_sf"/>
</dbReference>
<accession>A0ABW1YDC5</accession>
<reference evidence="7" key="1">
    <citation type="journal article" date="2019" name="Int. J. Syst. Evol. Microbiol.">
        <title>The Global Catalogue of Microorganisms (GCM) 10K type strain sequencing project: providing services to taxonomists for standard genome sequencing and annotation.</title>
        <authorList>
            <consortium name="The Broad Institute Genomics Platform"/>
            <consortium name="The Broad Institute Genome Sequencing Center for Infectious Disease"/>
            <person name="Wu L."/>
            <person name="Ma J."/>
        </authorList>
    </citation>
    <scope>NUCLEOTIDE SEQUENCE [LARGE SCALE GENOMIC DNA]</scope>
    <source>
        <strain evidence="7">CGMCC 1.15772</strain>
    </source>
</reference>
<evidence type="ECO:0000313" key="6">
    <source>
        <dbReference type="EMBL" id="MFC6592269.1"/>
    </source>
</evidence>
<dbReference type="RefSeq" id="WP_380083283.1">
    <property type="nucleotide sequence ID" value="NZ_JBHSWD010000001.1"/>
</dbReference>
<keyword evidence="3" id="KW-0804">Transcription</keyword>
<organism evidence="6 7">
    <name type="scientific">Deinococcus lacus</name>
    <dbReference type="NCBI Taxonomy" id="392561"/>
    <lineage>
        <taxon>Bacteria</taxon>
        <taxon>Thermotogati</taxon>
        <taxon>Deinococcota</taxon>
        <taxon>Deinococci</taxon>
        <taxon>Deinococcales</taxon>
        <taxon>Deinococcaceae</taxon>
        <taxon>Deinococcus</taxon>
    </lineage>
</organism>
<gene>
    <name evidence="6" type="ORF">ACFP81_09850</name>
</gene>
<dbReference type="InterPro" id="IPR036390">
    <property type="entry name" value="WH_DNA-bd_sf"/>
</dbReference>
<dbReference type="Pfam" id="PF01638">
    <property type="entry name" value="HxlR"/>
    <property type="match status" value="1"/>
</dbReference>
<keyword evidence="2" id="KW-0238">DNA-binding</keyword>
<dbReference type="PROSITE" id="PS51118">
    <property type="entry name" value="HTH_HXLR"/>
    <property type="match status" value="1"/>
</dbReference>
<dbReference type="EMBL" id="JBHSWD010000001">
    <property type="protein sequence ID" value="MFC6592269.1"/>
    <property type="molecule type" value="Genomic_DNA"/>
</dbReference>
<evidence type="ECO:0000256" key="1">
    <source>
        <dbReference type="ARBA" id="ARBA00023015"/>
    </source>
</evidence>
<evidence type="ECO:0000256" key="2">
    <source>
        <dbReference type="ARBA" id="ARBA00023125"/>
    </source>
</evidence>